<feature type="transmembrane region" description="Helical" evidence="1">
    <location>
        <begin position="20"/>
        <end position="48"/>
    </location>
</feature>
<keyword evidence="1" id="KW-0812">Transmembrane</keyword>
<comment type="caution">
    <text evidence="2">The sequence shown here is derived from an EMBL/GenBank/DDBJ whole genome shotgun (WGS) entry which is preliminary data.</text>
</comment>
<feature type="transmembrane region" description="Helical" evidence="1">
    <location>
        <begin position="84"/>
        <end position="110"/>
    </location>
</feature>
<evidence type="ECO:0000313" key="2">
    <source>
        <dbReference type="EMBL" id="HDD31850.1"/>
    </source>
</evidence>
<feature type="transmembrane region" description="Helical" evidence="1">
    <location>
        <begin position="215"/>
        <end position="232"/>
    </location>
</feature>
<feature type="transmembrane region" description="Helical" evidence="1">
    <location>
        <begin position="60"/>
        <end position="78"/>
    </location>
</feature>
<gene>
    <name evidence="2" type="ORF">ENF72_04460</name>
</gene>
<dbReference type="Proteomes" id="UP000886210">
    <property type="component" value="Unassembled WGS sequence"/>
</dbReference>
<keyword evidence="1" id="KW-0472">Membrane</keyword>
<sequence>MGKGALAETVNEFTSLTTFSVIALGILNAFRPSVFLMVVFLLSMIALLDENKILKVGLSFTAGGFLGYTIIASALMNLHGKFLFLRYFVVAFGIIVGIYKILSSLGYVKISPNNPLKEKSNRILEKATSPSSAFLVGGLMSFFSFSCVLPSYLLVTSLLSDGFSLGVRVALLAIFVGISVFPLVLVTLGFHYGNKYTKLGVAVDKTLKNEWKRDLAMGVILVTVSILYLLFLG</sequence>
<dbReference type="AlphaFoldDB" id="A0A7C0Y1H1"/>
<feature type="transmembrane region" description="Helical" evidence="1">
    <location>
        <begin position="131"/>
        <end position="153"/>
    </location>
</feature>
<reference evidence="2" key="1">
    <citation type="journal article" date="2020" name="mSystems">
        <title>Genome- and Community-Level Interaction Insights into Carbon Utilization and Element Cycling Functions of Hydrothermarchaeota in Hydrothermal Sediment.</title>
        <authorList>
            <person name="Zhou Z."/>
            <person name="Liu Y."/>
            <person name="Xu W."/>
            <person name="Pan J."/>
            <person name="Luo Z.H."/>
            <person name="Li M."/>
        </authorList>
    </citation>
    <scope>NUCLEOTIDE SEQUENCE [LARGE SCALE GENOMIC DNA]</scope>
    <source>
        <strain evidence="2">HyVt-151</strain>
    </source>
</reference>
<evidence type="ECO:0000256" key="1">
    <source>
        <dbReference type="SAM" id="Phobius"/>
    </source>
</evidence>
<feature type="transmembrane region" description="Helical" evidence="1">
    <location>
        <begin position="165"/>
        <end position="190"/>
    </location>
</feature>
<name>A0A7C0Y1H1_THELI</name>
<accession>A0A7C0Y1H1</accession>
<protein>
    <submittedName>
        <fullName evidence="2">Cytochrome C biogenesis protein</fullName>
    </submittedName>
</protein>
<proteinExistence type="predicted"/>
<dbReference type="EMBL" id="DQYG01000189">
    <property type="protein sequence ID" value="HDD31850.1"/>
    <property type="molecule type" value="Genomic_DNA"/>
</dbReference>
<keyword evidence="1" id="KW-1133">Transmembrane helix</keyword>
<organism evidence="2">
    <name type="scientific">Thermococcus litoralis</name>
    <dbReference type="NCBI Taxonomy" id="2265"/>
    <lineage>
        <taxon>Archaea</taxon>
        <taxon>Methanobacteriati</taxon>
        <taxon>Methanobacteriota</taxon>
        <taxon>Thermococci</taxon>
        <taxon>Thermococcales</taxon>
        <taxon>Thermococcaceae</taxon>
        <taxon>Thermococcus</taxon>
    </lineage>
</organism>